<feature type="domain" description="LITAF" evidence="10">
    <location>
        <begin position="38"/>
        <end position="121"/>
    </location>
</feature>
<dbReference type="GO" id="GO:0005765">
    <property type="term" value="C:lysosomal membrane"/>
    <property type="evidence" value="ECO:0007669"/>
    <property type="project" value="UniProtKB-SubCell"/>
</dbReference>
<feature type="compositionally biased region" description="Polar residues" evidence="8">
    <location>
        <begin position="8"/>
        <end position="17"/>
    </location>
</feature>
<dbReference type="Pfam" id="PF10601">
    <property type="entry name" value="zf-LITAF-like"/>
    <property type="match status" value="1"/>
</dbReference>
<dbReference type="GeneID" id="107216583"/>
<name>A0A6J0B568_NEOLC</name>
<evidence type="ECO:0000256" key="9">
    <source>
        <dbReference type="SAM" id="Phobius"/>
    </source>
</evidence>
<comment type="similarity">
    <text evidence="4">Belongs to the CDIP1/LITAF family.</text>
</comment>
<feature type="transmembrane region" description="Helical" evidence="9">
    <location>
        <begin position="78"/>
        <end position="97"/>
    </location>
</feature>
<evidence type="ECO:0000256" key="3">
    <source>
        <dbReference type="ARBA" id="ARBA00004630"/>
    </source>
</evidence>
<dbReference type="OrthoDB" id="5599753at2759"/>
<keyword evidence="9" id="KW-1133">Transmembrane helix</keyword>
<evidence type="ECO:0000313" key="12">
    <source>
        <dbReference type="RefSeq" id="XP_015509307.1"/>
    </source>
</evidence>
<evidence type="ECO:0000256" key="2">
    <source>
        <dbReference type="ARBA" id="ARBA00004481"/>
    </source>
</evidence>
<accession>A0A6J0B568</accession>
<evidence type="ECO:0000259" key="10">
    <source>
        <dbReference type="PROSITE" id="PS51837"/>
    </source>
</evidence>
<dbReference type="PANTHER" id="PTHR23292">
    <property type="entry name" value="LIPOPOLYSACCHARIDE-INDUCED TUMOR NECROSIS FACTOR-ALPHA FACTOR"/>
    <property type="match status" value="1"/>
</dbReference>
<reference evidence="12" key="1">
    <citation type="submission" date="2025-08" db="UniProtKB">
        <authorList>
            <consortium name="RefSeq"/>
        </authorList>
    </citation>
    <scope>IDENTIFICATION</scope>
    <source>
        <tissue evidence="12">Thorax and Abdomen</tissue>
    </source>
</reference>
<evidence type="ECO:0000256" key="6">
    <source>
        <dbReference type="ARBA" id="ARBA00022833"/>
    </source>
</evidence>
<evidence type="ECO:0000256" key="4">
    <source>
        <dbReference type="ARBA" id="ARBA00005975"/>
    </source>
</evidence>
<evidence type="ECO:0000256" key="8">
    <source>
        <dbReference type="SAM" id="MobiDB-lite"/>
    </source>
</evidence>
<evidence type="ECO:0000256" key="5">
    <source>
        <dbReference type="ARBA" id="ARBA00022723"/>
    </source>
</evidence>
<dbReference type="InterPro" id="IPR006629">
    <property type="entry name" value="LITAF"/>
</dbReference>
<organism evidence="12">
    <name type="scientific">Neodiprion lecontei</name>
    <name type="common">Redheaded pine sawfly</name>
    <dbReference type="NCBI Taxonomy" id="441921"/>
    <lineage>
        <taxon>Eukaryota</taxon>
        <taxon>Metazoa</taxon>
        <taxon>Ecdysozoa</taxon>
        <taxon>Arthropoda</taxon>
        <taxon>Hexapoda</taxon>
        <taxon>Insecta</taxon>
        <taxon>Pterygota</taxon>
        <taxon>Neoptera</taxon>
        <taxon>Endopterygota</taxon>
        <taxon>Hymenoptera</taxon>
        <taxon>Tenthredinoidea</taxon>
        <taxon>Diprionidae</taxon>
        <taxon>Diprioninae</taxon>
        <taxon>Neodiprion</taxon>
    </lineage>
</organism>
<dbReference type="PANTHER" id="PTHR23292:SF14">
    <property type="entry name" value="FI16615P1-RELATED"/>
    <property type="match status" value="1"/>
</dbReference>
<comment type="subcellular location">
    <subcellularLocation>
        <location evidence="2">Endosome membrane</location>
        <topology evidence="2">Peripheral membrane protein</topology>
    </subcellularLocation>
    <subcellularLocation>
        <location evidence="1">Late endosome membrane</location>
    </subcellularLocation>
    <subcellularLocation>
        <location evidence="3">Lysosome membrane</location>
        <topology evidence="3">Peripheral membrane protein</topology>
        <orientation evidence="3">Cytoplasmic side</orientation>
    </subcellularLocation>
</comment>
<keyword evidence="6" id="KW-0862">Zinc</keyword>
<dbReference type="AlphaFoldDB" id="A0A6J0B568"/>
<dbReference type="GO" id="GO:0008270">
    <property type="term" value="F:zinc ion binding"/>
    <property type="evidence" value="ECO:0007669"/>
    <property type="project" value="TreeGrafter"/>
</dbReference>
<dbReference type="KEGG" id="nlo:107216583"/>
<keyword evidence="11" id="KW-1185">Reference proteome</keyword>
<evidence type="ECO:0000313" key="11">
    <source>
        <dbReference type="Proteomes" id="UP000829291"/>
    </source>
</evidence>
<dbReference type="Proteomes" id="UP000829291">
    <property type="component" value="Chromosome 2"/>
</dbReference>
<protein>
    <submittedName>
        <fullName evidence="12">Lipopolysaccharide-induced tumor necrosis factor-alpha factor homolog</fullName>
    </submittedName>
</protein>
<keyword evidence="5" id="KW-0479">Metal-binding</keyword>
<dbReference type="InterPro" id="IPR037519">
    <property type="entry name" value="LITAF_fam"/>
</dbReference>
<evidence type="ECO:0000256" key="1">
    <source>
        <dbReference type="ARBA" id="ARBA00004414"/>
    </source>
</evidence>
<feature type="region of interest" description="Disordered" evidence="8">
    <location>
        <begin position="1"/>
        <end position="22"/>
    </location>
</feature>
<dbReference type="InParanoid" id="A0A6J0B568"/>
<keyword evidence="9" id="KW-0812">Transmembrane</keyword>
<evidence type="ECO:0000256" key="7">
    <source>
        <dbReference type="ARBA" id="ARBA00023136"/>
    </source>
</evidence>
<proteinExistence type="inferred from homology"/>
<dbReference type="GO" id="GO:0031902">
    <property type="term" value="C:late endosome membrane"/>
    <property type="evidence" value="ECO:0007669"/>
    <property type="project" value="UniProtKB-SubCell"/>
</dbReference>
<dbReference type="PROSITE" id="PS51837">
    <property type="entry name" value="LITAF"/>
    <property type="match status" value="1"/>
</dbReference>
<dbReference type="SMART" id="SM00714">
    <property type="entry name" value="LITAF"/>
    <property type="match status" value="1"/>
</dbReference>
<keyword evidence="7 9" id="KW-0472">Membrane</keyword>
<gene>
    <name evidence="12" type="primary">LOC107216583</name>
</gene>
<sequence>MHHPDNASPYNPTTEPISQPGGGVAYTPAQPVNIQPGASVHVFTTTPNVGPDPCTVTCHVCGQKGITRTERGASGRTHLVALILCLVGCWCCAPFVYCANSCLATKHFCHKCNSFVGIYNQQLF</sequence>
<dbReference type="RefSeq" id="XP_015509307.1">
    <property type="nucleotide sequence ID" value="XM_015653821.2"/>
</dbReference>